<name>A0AAU8BNT8_9VIBR</name>
<gene>
    <name evidence="2" type="ORF">PG915_16460</name>
</gene>
<dbReference type="AlphaFoldDB" id="A0AAU8BNT8"/>
<dbReference type="InterPro" id="IPR036374">
    <property type="entry name" value="OxRdtase_Mopterin-bd_sf"/>
</dbReference>
<dbReference type="RefSeq" id="WP_353499514.1">
    <property type="nucleotide sequence ID" value="NZ_CP115921.1"/>
</dbReference>
<protein>
    <recommendedName>
        <fullName evidence="3">Oxidoreductase molybdopterin-binding domain-containing protein</fullName>
    </recommendedName>
</protein>
<keyword evidence="1" id="KW-0732">Signal</keyword>
<dbReference type="KEGG" id="vck:PG915_16460"/>
<accession>A0AAU8BNT8</accession>
<evidence type="ECO:0000313" key="2">
    <source>
        <dbReference type="EMBL" id="XCD18369.1"/>
    </source>
</evidence>
<evidence type="ECO:0008006" key="3">
    <source>
        <dbReference type="Google" id="ProtNLM"/>
    </source>
</evidence>
<dbReference type="EMBL" id="CP115921">
    <property type="protein sequence ID" value="XCD18369.1"/>
    <property type="molecule type" value="Genomic_DNA"/>
</dbReference>
<organism evidence="2">
    <name type="scientific">Vibrio chaetopteri</name>
    <dbReference type="NCBI Taxonomy" id="3016528"/>
    <lineage>
        <taxon>Bacteria</taxon>
        <taxon>Pseudomonadati</taxon>
        <taxon>Pseudomonadota</taxon>
        <taxon>Gammaproteobacteria</taxon>
        <taxon>Vibrionales</taxon>
        <taxon>Vibrionaceae</taxon>
        <taxon>Vibrio</taxon>
    </lineage>
</organism>
<feature type="signal peptide" evidence="1">
    <location>
        <begin position="1"/>
        <end position="18"/>
    </location>
</feature>
<sequence>MTRWITLLLASFIFTVNAAQLSFVSNGITINTLSDQDFSELPQTEIATELPWIEGVTTFSGVQVADIFNHMKTPIPESITLVALNDYQIEVAIEDIKNYQPIIANRKNGQIMPVRDKGPFWLIFPLTDYPEINNTDYHAKMIWQLKEVRY</sequence>
<reference evidence="2" key="1">
    <citation type="submission" date="2023-01" db="EMBL/GenBank/DDBJ databases">
        <title>Vibrio sp. CB1-14 genome sequencing.</title>
        <authorList>
            <person name="Otstavnykh N."/>
            <person name="Isaeva M."/>
            <person name="Meleshko D."/>
        </authorList>
    </citation>
    <scope>NUCLEOTIDE SEQUENCE</scope>
    <source>
        <strain evidence="2">CB1-14</strain>
    </source>
</reference>
<proteinExistence type="predicted"/>
<dbReference type="SUPFAM" id="SSF56524">
    <property type="entry name" value="Oxidoreductase molybdopterin-binding domain"/>
    <property type="match status" value="1"/>
</dbReference>
<feature type="chain" id="PRO_5043997808" description="Oxidoreductase molybdopterin-binding domain-containing protein" evidence="1">
    <location>
        <begin position="19"/>
        <end position="150"/>
    </location>
</feature>
<evidence type="ECO:0000256" key="1">
    <source>
        <dbReference type="SAM" id="SignalP"/>
    </source>
</evidence>